<evidence type="ECO:0000313" key="3">
    <source>
        <dbReference type="Proteomes" id="UP000002774"/>
    </source>
</evidence>
<evidence type="ECO:0000313" key="2">
    <source>
        <dbReference type="EMBL" id="EHQ25989.1"/>
    </source>
</evidence>
<name>H1YAA8_9SPHI</name>
<proteinExistence type="predicted"/>
<dbReference type="RefSeq" id="WP_008505910.1">
    <property type="nucleotide sequence ID" value="NZ_CM001403.1"/>
</dbReference>
<dbReference type="Proteomes" id="UP000002774">
    <property type="component" value="Chromosome"/>
</dbReference>
<organism evidence="2 3">
    <name type="scientific">Mucilaginibacter paludis DSM 18603</name>
    <dbReference type="NCBI Taxonomy" id="714943"/>
    <lineage>
        <taxon>Bacteria</taxon>
        <taxon>Pseudomonadati</taxon>
        <taxon>Bacteroidota</taxon>
        <taxon>Sphingobacteriia</taxon>
        <taxon>Sphingobacteriales</taxon>
        <taxon>Sphingobacteriaceae</taxon>
        <taxon>Mucilaginibacter</taxon>
    </lineage>
</organism>
<keyword evidence="1" id="KW-0472">Membrane</keyword>
<keyword evidence="3" id="KW-1185">Reference proteome</keyword>
<dbReference type="STRING" id="714943.Mucpa_1836"/>
<sequence length="206" mass="22612">MKPYLITIIIFTSVLTGLLIGYVVFPCPNPNSCCVVTSSSSDTVNTVNLSHRDSSRVWVANYKAIWGKIVKKDAALKDSLPLYFTLKSQDVLNAMGIDESWKCLTKLRYFRLTLGFDSVNKNMKAFIQPVINVNLGSKSPFPAGTALFFNGNGEIVDSVGQRLDSLNTSCYLLRMKAKKTKFKAVSDKSGVYVGDLSTPCPNTCGD</sequence>
<dbReference type="HOGENOM" id="CLU_1330702_0_0_10"/>
<dbReference type="AlphaFoldDB" id="H1YAA8"/>
<protein>
    <submittedName>
        <fullName evidence="2">Uncharacterized protein</fullName>
    </submittedName>
</protein>
<dbReference type="OrthoDB" id="797757at2"/>
<reference evidence="2" key="1">
    <citation type="submission" date="2011-09" db="EMBL/GenBank/DDBJ databases">
        <title>The permanent draft genome of Mucilaginibacter paludis DSM 18603.</title>
        <authorList>
            <consortium name="US DOE Joint Genome Institute (JGI-PGF)"/>
            <person name="Lucas S."/>
            <person name="Han J."/>
            <person name="Lapidus A."/>
            <person name="Bruce D."/>
            <person name="Goodwin L."/>
            <person name="Pitluck S."/>
            <person name="Peters L."/>
            <person name="Kyrpides N."/>
            <person name="Mavromatis K."/>
            <person name="Ivanova N."/>
            <person name="Mikhailova N."/>
            <person name="Held B."/>
            <person name="Detter J.C."/>
            <person name="Tapia R."/>
            <person name="Han C."/>
            <person name="Land M."/>
            <person name="Hauser L."/>
            <person name="Markowitz V."/>
            <person name="Cheng J.-F."/>
            <person name="Hugenholtz P."/>
            <person name="Woyke T."/>
            <person name="Wu D."/>
            <person name="Tindall B."/>
            <person name="Brambilla E."/>
            <person name="Klenk H.-P."/>
            <person name="Eisen J.A."/>
        </authorList>
    </citation>
    <scope>NUCLEOTIDE SEQUENCE [LARGE SCALE GENOMIC DNA]</scope>
    <source>
        <strain evidence="2">DSM 18603</strain>
    </source>
</reference>
<keyword evidence="1" id="KW-0812">Transmembrane</keyword>
<accession>H1YAA8</accession>
<evidence type="ECO:0000256" key="1">
    <source>
        <dbReference type="SAM" id="Phobius"/>
    </source>
</evidence>
<feature type="transmembrane region" description="Helical" evidence="1">
    <location>
        <begin position="5"/>
        <end position="25"/>
    </location>
</feature>
<dbReference type="EMBL" id="CM001403">
    <property type="protein sequence ID" value="EHQ25989.1"/>
    <property type="molecule type" value="Genomic_DNA"/>
</dbReference>
<keyword evidence="1" id="KW-1133">Transmembrane helix</keyword>
<gene>
    <name evidence="2" type="ORF">Mucpa_1836</name>
</gene>